<keyword evidence="1" id="KW-0732">Signal</keyword>
<feature type="chain" id="PRO_5041398651" evidence="1">
    <location>
        <begin position="21"/>
        <end position="67"/>
    </location>
</feature>
<sequence>VAPFILLLICHARIKAPVLQVTPFCMESVFLCEELSVLVPAKSPKQMQGFLLEQKNKIKISHSPPPI</sequence>
<reference evidence="2" key="1">
    <citation type="submission" date="2022-12" db="EMBL/GenBank/DDBJ databases">
        <authorList>
            <person name="Alioto T."/>
            <person name="Alioto T."/>
            <person name="Gomez Garrido J."/>
        </authorList>
    </citation>
    <scope>NUCLEOTIDE SEQUENCE</scope>
</reference>
<dbReference type="AlphaFoldDB" id="A0AA35KV33"/>
<feature type="non-terminal residue" evidence="2">
    <location>
        <position position="67"/>
    </location>
</feature>
<gene>
    <name evidence="2" type="ORF">PODLI_1B038920</name>
</gene>
<accession>A0AA35KV33</accession>
<keyword evidence="3" id="KW-1185">Reference proteome</keyword>
<proteinExistence type="predicted"/>
<feature type="signal peptide" evidence="1">
    <location>
        <begin position="1"/>
        <end position="20"/>
    </location>
</feature>
<dbReference type="Proteomes" id="UP001178461">
    <property type="component" value="Chromosome 9"/>
</dbReference>
<dbReference type="EMBL" id="OX395134">
    <property type="protein sequence ID" value="CAI5783858.1"/>
    <property type="molecule type" value="Genomic_DNA"/>
</dbReference>
<evidence type="ECO:0000256" key="1">
    <source>
        <dbReference type="SAM" id="SignalP"/>
    </source>
</evidence>
<name>A0AA35KV33_9SAUR</name>
<evidence type="ECO:0000313" key="2">
    <source>
        <dbReference type="EMBL" id="CAI5783858.1"/>
    </source>
</evidence>
<evidence type="ECO:0000313" key="3">
    <source>
        <dbReference type="Proteomes" id="UP001178461"/>
    </source>
</evidence>
<protein>
    <submittedName>
        <fullName evidence="2">Uncharacterized protein</fullName>
    </submittedName>
</protein>
<organism evidence="2 3">
    <name type="scientific">Podarcis lilfordi</name>
    <name type="common">Lilford's wall lizard</name>
    <dbReference type="NCBI Taxonomy" id="74358"/>
    <lineage>
        <taxon>Eukaryota</taxon>
        <taxon>Metazoa</taxon>
        <taxon>Chordata</taxon>
        <taxon>Craniata</taxon>
        <taxon>Vertebrata</taxon>
        <taxon>Euteleostomi</taxon>
        <taxon>Lepidosauria</taxon>
        <taxon>Squamata</taxon>
        <taxon>Bifurcata</taxon>
        <taxon>Unidentata</taxon>
        <taxon>Episquamata</taxon>
        <taxon>Laterata</taxon>
        <taxon>Lacertibaenia</taxon>
        <taxon>Lacertidae</taxon>
        <taxon>Podarcis</taxon>
    </lineage>
</organism>
<feature type="non-terminal residue" evidence="2">
    <location>
        <position position="1"/>
    </location>
</feature>